<dbReference type="OrthoDB" id="98077at2759"/>
<keyword evidence="4 8" id="KW-0067">ATP-binding</keyword>
<dbReference type="InterPro" id="IPR001245">
    <property type="entry name" value="Ser-Thr/Tyr_kinase_cat_dom"/>
</dbReference>
<dbReference type="InterPro" id="IPR008266">
    <property type="entry name" value="Tyr_kinase_AS"/>
</dbReference>
<keyword evidence="3 8" id="KW-0418">Kinase</keyword>
<dbReference type="SMART" id="SM00219">
    <property type="entry name" value="TyrKc"/>
    <property type="match status" value="1"/>
</dbReference>
<feature type="domain" description="Protein kinase" evidence="11">
    <location>
        <begin position="179"/>
        <end position="444"/>
    </location>
</feature>
<evidence type="ECO:0000256" key="3">
    <source>
        <dbReference type="ARBA" id="ARBA00022777"/>
    </source>
</evidence>
<evidence type="ECO:0000313" key="12">
    <source>
        <dbReference type="EMBL" id="EYC03841.1"/>
    </source>
</evidence>
<dbReference type="SMART" id="SM00252">
    <property type="entry name" value="SH2"/>
    <property type="match status" value="1"/>
</dbReference>
<dbReference type="InterPro" id="IPR050198">
    <property type="entry name" value="Non-receptor_tyrosine_kinases"/>
</dbReference>
<keyword evidence="13" id="KW-1185">Reference proteome</keyword>
<dbReference type="PROSITE" id="PS50001">
    <property type="entry name" value="SH2"/>
    <property type="match status" value="1"/>
</dbReference>
<dbReference type="PANTHER" id="PTHR24418">
    <property type="entry name" value="TYROSINE-PROTEIN KINASE"/>
    <property type="match status" value="1"/>
</dbReference>
<dbReference type="SUPFAM" id="SSF55550">
    <property type="entry name" value="SH2 domain"/>
    <property type="match status" value="1"/>
</dbReference>
<reference evidence="13" key="1">
    <citation type="journal article" date="2015" name="Nat. Genet.">
        <title>The genome and transcriptome of the zoonotic hookworm Ancylostoma ceylanicum identify infection-specific gene families.</title>
        <authorList>
            <person name="Schwarz E.M."/>
            <person name="Hu Y."/>
            <person name="Antoshechkin I."/>
            <person name="Miller M.M."/>
            <person name="Sternberg P.W."/>
            <person name="Aroian R.V."/>
        </authorList>
    </citation>
    <scope>NUCLEOTIDE SEQUENCE</scope>
    <source>
        <strain evidence="13">HY135</strain>
    </source>
</reference>
<dbReference type="EC" id="2.7.10.2" evidence="8"/>
<keyword evidence="1 8" id="KW-0808">Transferase</keyword>
<comment type="similarity">
    <text evidence="8">Belongs to the protein kinase superfamily. Tyr protein kinase family.</text>
</comment>
<sequence>MASDMSRESRERRKTLEQVRSATRSGPRTKSISQVISLPPKRPGGTQRRRNIEEEPWYHGLRTRDDVACYCLLSSILPSRNSPLLRETGDFLVRASQSGDVYTLVLNVKNGAEIDNLTISVVDGQFTLHYLLDKGNAVKFPTVAHLIKYYRKHRLPNDRRLVKPVKRPWWLLRHAAVKYDESGKLGSGNFCDVFRGKVTIDNNEVDVAIKICHPPTQDISAAELLEARTSMIKEAKLMAEYKDANVIKFYGVACDRPPLMILMELCAGGSMDNHLRNRGKNISATEKLIYLYEISCGMRYLHSMNCVHRDLAARNCLISSEGVIKVADFGLSVILEQGHTMCRTIIKEAPIRWFAPECCYKEPSFSKKTDVWAFGSVMFEVFSNGSKPFLDVKDQAIIKAIRRAEMPDPPSETPAEATNLLKKIWVLNPDERPSFNGIGKHLRGLIQLLPQIEPGDMVVNQLKGVKRTVKLDRRTPRSPFSYHFSLRGTSPG</sequence>
<evidence type="ECO:0000256" key="8">
    <source>
        <dbReference type="RuleBase" id="RU362096"/>
    </source>
</evidence>
<dbReference type="PRINTS" id="PR00109">
    <property type="entry name" value="TYRKINASE"/>
</dbReference>
<evidence type="ECO:0000256" key="6">
    <source>
        <dbReference type="ARBA" id="ARBA00051245"/>
    </source>
</evidence>
<evidence type="ECO:0000313" key="13">
    <source>
        <dbReference type="Proteomes" id="UP000024635"/>
    </source>
</evidence>
<dbReference type="GO" id="GO:0005524">
    <property type="term" value="F:ATP binding"/>
    <property type="evidence" value="ECO:0007669"/>
    <property type="project" value="UniProtKB-KW"/>
</dbReference>
<keyword evidence="2 8" id="KW-0547">Nucleotide-binding</keyword>
<keyword evidence="7" id="KW-0727">SH2 domain</keyword>
<evidence type="ECO:0000259" key="10">
    <source>
        <dbReference type="PROSITE" id="PS50001"/>
    </source>
</evidence>
<dbReference type="GO" id="GO:0004715">
    <property type="term" value="F:non-membrane spanning protein tyrosine kinase activity"/>
    <property type="evidence" value="ECO:0007669"/>
    <property type="project" value="UniProtKB-EC"/>
</dbReference>
<evidence type="ECO:0000256" key="4">
    <source>
        <dbReference type="ARBA" id="ARBA00022840"/>
    </source>
</evidence>
<dbReference type="PROSITE" id="PS00109">
    <property type="entry name" value="PROTEIN_KINASE_TYR"/>
    <property type="match status" value="1"/>
</dbReference>
<comment type="caution">
    <text evidence="12">The sequence shown here is derived from an EMBL/GenBank/DDBJ whole genome shotgun (WGS) entry which is preliminary data.</text>
</comment>
<gene>
    <name evidence="12" type="primary">Acey_s0091.g2451</name>
    <name evidence="12" type="ORF">Y032_0091g2451</name>
</gene>
<dbReference type="EMBL" id="JARK01001427">
    <property type="protein sequence ID" value="EYC03841.1"/>
    <property type="molecule type" value="Genomic_DNA"/>
</dbReference>
<feature type="region of interest" description="Disordered" evidence="9">
    <location>
        <begin position="1"/>
        <end position="52"/>
    </location>
</feature>
<dbReference type="InterPro" id="IPR020635">
    <property type="entry name" value="Tyr_kinase_cat_dom"/>
</dbReference>
<evidence type="ECO:0000256" key="1">
    <source>
        <dbReference type="ARBA" id="ARBA00022679"/>
    </source>
</evidence>
<dbReference type="InterPro" id="IPR036860">
    <property type="entry name" value="SH2_dom_sf"/>
</dbReference>
<dbReference type="AlphaFoldDB" id="A0A016TMA4"/>
<dbReference type="Gene3D" id="3.30.505.10">
    <property type="entry name" value="SH2 domain"/>
    <property type="match status" value="1"/>
</dbReference>
<name>A0A016TMA4_9BILA</name>
<dbReference type="InterPro" id="IPR000719">
    <property type="entry name" value="Prot_kinase_dom"/>
</dbReference>
<evidence type="ECO:0000256" key="9">
    <source>
        <dbReference type="SAM" id="MobiDB-lite"/>
    </source>
</evidence>
<dbReference type="Gene3D" id="1.10.510.10">
    <property type="entry name" value="Transferase(Phosphotransferase) domain 1"/>
    <property type="match status" value="1"/>
</dbReference>
<feature type="compositionally biased region" description="Basic and acidic residues" evidence="9">
    <location>
        <begin position="1"/>
        <end position="17"/>
    </location>
</feature>
<comment type="catalytic activity">
    <reaction evidence="6 8">
        <text>L-tyrosyl-[protein] + ATP = O-phospho-L-tyrosyl-[protein] + ADP + H(+)</text>
        <dbReference type="Rhea" id="RHEA:10596"/>
        <dbReference type="Rhea" id="RHEA-COMP:10136"/>
        <dbReference type="Rhea" id="RHEA-COMP:20101"/>
        <dbReference type="ChEBI" id="CHEBI:15378"/>
        <dbReference type="ChEBI" id="CHEBI:30616"/>
        <dbReference type="ChEBI" id="CHEBI:46858"/>
        <dbReference type="ChEBI" id="CHEBI:61978"/>
        <dbReference type="ChEBI" id="CHEBI:456216"/>
        <dbReference type="EC" id="2.7.10.2"/>
    </reaction>
</comment>
<feature type="compositionally biased region" description="Polar residues" evidence="9">
    <location>
        <begin position="18"/>
        <end position="36"/>
    </location>
</feature>
<proteinExistence type="inferred from homology"/>
<evidence type="ECO:0000256" key="7">
    <source>
        <dbReference type="PROSITE-ProRule" id="PRU00191"/>
    </source>
</evidence>
<dbReference type="Pfam" id="PF07714">
    <property type="entry name" value="PK_Tyr_Ser-Thr"/>
    <property type="match status" value="1"/>
</dbReference>
<keyword evidence="5 8" id="KW-0829">Tyrosine-protein kinase</keyword>
<protein>
    <recommendedName>
        <fullName evidence="8">Tyrosine-protein kinase</fullName>
        <ecNumber evidence="8">2.7.10.2</ecNumber>
    </recommendedName>
</protein>
<evidence type="ECO:0000256" key="5">
    <source>
        <dbReference type="ARBA" id="ARBA00023137"/>
    </source>
</evidence>
<dbReference type="CDD" id="cd00192">
    <property type="entry name" value="PTKc"/>
    <property type="match status" value="1"/>
</dbReference>
<dbReference type="STRING" id="53326.A0A016TMA4"/>
<evidence type="ECO:0000259" key="11">
    <source>
        <dbReference type="PROSITE" id="PS50011"/>
    </source>
</evidence>
<dbReference type="PROSITE" id="PS50011">
    <property type="entry name" value="PROTEIN_KINASE_DOM"/>
    <property type="match status" value="1"/>
</dbReference>
<accession>A0A016TMA4</accession>
<organism evidence="12 13">
    <name type="scientific">Ancylostoma ceylanicum</name>
    <dbReference type="NCBI Taxonomy" id="53326"/>
    <lineage>
        <taxon>Eukaryota</taxon>
        <taxon>Metazoa</taxon>
        <taxon>Ecdysozoa</taxon>
        <taxon>Nematoda</taxon>
        <taxon>Chromadorea</taxon>
        <taxon>Rhabditida</taxon>
        <taxon>Rhabditina</taxon>
        <taxon>Rhabditomorpha</taxon>
        <taxon>Strongyloidea</taxon>
        <taxon>Ancylostomatidae</taxon>
        <taxon>Ancylostomatinae</taxon>
        <taxon>Ancylostoma</taxon>
    </lineage>
</organism>
<dbReference type="Proteomes" id="UP000024635">
    <property type="component" value="Unassembled WGS sequence"/>
</dbReference>
<dbReference type="InterPro" id="IPR000980">
    <property type="entry name" value="SH2"/>
</dbReference>
<feature type="domain" description="SH2" evidence="10">
    <location>
        <begin position="57"/>
        <end position="165"/>
    </location>
</feature>
<evidence type="ECO:0000256" key="2">
    <source>
        <dbReference type="ARBA" id="ARBA00022741"/>
    </source>
</evidence>
<dbReference type="SUPFAM" id="SSF56112">
    <property type="entry name" value="Protein kinase-like (PK-like)"/>
    <property type="match status" value="1"/>
</dbReference>
<dbReference type="InterPro" id="IPR011009">
    <property type="entry name" value="Kinase-like_dom_sf"/>
</dbReference>
<dbReference type="Gene3D" id="3.30.200.20">
    <property type="entry name" value="Phosphorylase Kinase, domain 1"/>
    <property type="match status" value="1"/>
</dbReference>